<dbReference type="FunFam" id="3.40.50.1820:FF:000003">
    <property type="entry name" value="Dipeptidyl peptidase 4"/>
    <property type="match status" value="1"/>
</dbReference>
<sequence length="590" mass="67833">MRWISDHEYLHTSEGSVFLYDVATDKISDFLSKDRFIDKNAYDYQLSADRRYVAFMSNYSKLWRHSFTASYSLYDRESDTFITPSDIPDKVQYFAWAPEGNKLAFVWNNNVYIKTSPNSTSQQVTFNGEENKILNGIPDWVYEEEMFSSNQGLWWSPGGKNLAYAEFNDTGVHTIEYSWYGENQYPSTVSIPYPKPGTPNPTVKLFVVDTDNATKISEVVVPDSFGSVEHYLSTVTWVSDERLAVQWLKRVQNHLILQIYSFNGFTWNTYEVKQKCINQINNNTLNSYYLLMSDTQQYKHIHHVVGVALWLSRHPNVLWLKCSTMGSILTSMKLLFVHCFIIYFTTCLIPTTLFMFIFLTDLWYQMILPPGFDESKKYPLLIDVYAGPCSQKVNYVYRVNWSTYLASTEKIIVASFDGRGSGYQGDKLMYEIYKSLGTKEVEDQITAAREFIKMGFIDKDRVAIWGWSYGGYVTSMVLGSGSGVFKCGMAVAPVSKWRYYDSIYTERYMKLPSQNSEGYDNTTVTGRARNFHSVQYLLVHGTADDNVHFQQAAEISEALVEEQVDFEAMVSNLGNATDNCGTNVMKHSYI</sequence>
<feature type="domain" description="Peptidase S9 prolyl oligopeptidase catalytic" evidence="7">
    <location>
        <begin position="399"/>
        <end position="570"/>
    </location>
</feature>
<keyword evidence="6" id="KW-0472">Membrane</keyword>
<gene>
    <name evidence="9" type="primary">DPP4</name>
</gene>
<dbReference type="GO" id="GO:0008239">
    <property type="term" value="F:dipeptidyl-peptidase activity"/>
    <property type="evidence" value="ECO:0007669"/>
    <property type="project" value="TreeGrafter"/>
</dbReference>
<dbReference type="PROSITE" id="PS00708">
    <property type="entry name" value="PRO_ENDOPEP_SER"/>
    <property type="match status" value="1"/>
</dbReference>
<evidence type="ECO:0000313" key="10">
    <source>
        <dbReference type="Proteomes" id="UP000265100"/>
    </source>
</evidence>
<proteinExistence type="predicted"/>
<evidence type="ECO:0000256" key="5">
    <source>
        <dbReference type="ARBA" id="ARBA00023180"/>
    </source>
</evidence>
<dbReference type="PANTHER" id="PTHR11731:SF205">
    <property type="entry name" value="DIPEPTIDYL PEPTIDASE 4"/>
    <property type="match status" value="1"/>
</dbReference>
<dbReference type="Pfam" id="PF00930">
    <property type="entry name" value="DPPIV_N"/>
    <property type="match status" value="1"/>
</dbReference>
<evidence type="ECO:0000256" key="2">
    <source>
        <dbReference type="ARBA" id="ARBA00004485"/>
    </source>
</evidence>
<dbReference type="GO" id="GO:0031258">
    <property type="term" value="C:lamellipodium membrane"/>
    <property type="evidence" value="ECO:0007669"/>
    <property type="project" value="UniProtKB-SubCell"/>
</dbReference>
<evidence type="ECO:0000256" key="1">
    <source>
        <dbReference type="ARBA" id="ARBA00004341"/>
    </source>
</evidence>
<dbReference type="InterPro" id="IPR050278">
    <property type="entry name" value="Serine_Prot_S9B/DPPIV"/>
</dbReference>
<dbReference type="InterPro" id="IPR002469">
    <property type="entry name" value="Peptidase_S9B_N"/>
</dbReference>
<dbReference type="Proteomes" id="UP000265100">
    <property type="component" value="Chromosome 23"/>
</dbReference>
<dbReference type="GO" id="GO:0004252">
    <property type="term" value="F:serine-type endopeptidase activity"/>
    <property type="evidence" value="ECO:0007669"/>
    <property type="project" value="InterPro"/>
</dbReference>
<keyword evidence="3" id="KW-0645">Protease</keyword>
<evidence type="ECO:0000259" key="8">
    <source>
        <dbReference type="Pfam" id="PF00930"/>
    </source>
</evidence>
<evidence type="ECO:0000256" key="3">
    <source>
        <dbReference type="ARBA" id="ARBA00022670"/>
    </source>
</evidence>
<accession>A0AAX7SM04</accession>
<keyword evidence="6" id="KW-0812">Transmembrane</keyword>
<dbReference type="InterPro" id="IPR001375">
    <property type="entry name" value="Peptidase_S9_cat"/>
</dbReference>
<dbReference type="Ensembl" id="ENSACLT00000074102.1">
    <property type="protein sequence ID" value="ENSACLP00000045502.1"/>
    <property type="gene ID" value="ENSACLG00000025418.2"/>
</dbReference>
<protein>
    <submittedName>
        <fullName evidence="9">Uncharacterized protein</fullName>
    </submittedName>
</protein>
<dbReference type="InterPro" id="IPR029058">
    <property type="entry name" value="AB_hydrolase_fold"/>
</dbReference>
<dbReference type="PANTHER" id="PTHR11731">
    <property type="entry name" value="PROTEASE FAMILY S9B,C DIPEPTIDYL-PEPTIDASE IV-RELATED"/>
    <property type="match status" value="1"/>
</dbReference>
<dbReference type="InterPro" id="IPR002471">
    <property type="entry name" value="Pept_S9_AS"/>
</dbReference>
<reference evidence="9" key="2">
    <citation type="submission" date="2025-08" db="UniProtKB">
        <authorList>
            <consortium name="Ensembl"/>
        </authorList>
    </citation>
    <scope>IDENTIFICATION</scope>
</reference>
<reference evidence="9" key="1">
    <citation type="submission" date="2018-05" db="EMBL/GenBank/DDBJ databases">
        <authorList>
            <person name="Datahose"/>
        </authorList>
    </citation>
    <scope>NUCLEOTIDE SEQUENCE</scope>
</reference>
<evidence type="ECO:0000256" key="4">
    <source>
        <dbReference type="ARBA" id="ARBA00022801"/>
    </source>
</evidence>
<dbReference type="SUPFAM" id="SSF53474">
    <property type="entry name" value="alpha/beta-Hydrolases"/>
    <property type="match status" value="1"/>
</dbReference>
<dbReference type="Gene3D" id="3.40.50.1820">
    <property type="entry name" value="alpha/beta hydrolase"/>
    <property type="match status" value="1"/>
</dbReference>
<keyword evidence="5" id="KW-0325">Glycoprotein</keyword>
<dbReference type="GO" id="GO:0006508">
    <property type="term" value="P:proteolysis"/>
    <property type="evidence" value="ECO:0007669"/>
    <property type="project" value="UniProtKB-KW"/>
</dbReference>
<organism evidence="9 10">
    <name type="scientific">Astatotilapia calliptera</name>
    <name type="common">Eastern happy</name>
    <name type="synonym">Chromis callipterus</name>
    <dbReference type="NCBI Taxonomy" id="8154"/>
    <lineage>
        <taxon>Eukaryota</taxon>
        <taxon>Metazoa</taxon>
        <taxon>Chordata</taxon>
        <taxon>Craniata</taxon>
        <taxon>Vertebrata</taxon>
        <taxon>Euteleostomi</taxon>
        <taxon>Actinopterygii</taxon>
        <taxon>Neopterygii</taxon>
        <taxon>Teleostei</taxon>
        <taxon>Neoteleostei</taxon>
        <taxon>Acanthomorphata</taxon>
        <taxon>Ovalentaria</taxon>
        <taxon>Cichlomorphae</taxon>
        <taxon>Cichliformes</taxon>
        <taxon>Cichlidae</taxon>
        <taxon>African cichlids</taxon>
        <taxon>Pseudocrenilabrinae</taxon>
        <taxon>Haplochromini</taxon>
        <taxon>Astatotilapia</taxon>
    </lineage>
</organism>
<feature type="domain" description="Dipeptidylpeptidase IV N-terminal" evidence="8">
    <location>
        <begin position="47"/>
        <end position="304"/>
    </location>
</feature>
<evidence type="ECO:0000256" key="6">
    <source>
        <dbReference type="SAM" id="Phobius"/>
    </source>
</evidence>
<reference evidence="9" key="3">
    <citation type="submission" date="2025-09" db="UniProtKB">
        <authorList>
            <consortium name="Ensembl"/>
        </authorList>
    </citation>
    <scope>IDENTIFICATION</scope>
</reference>
<dbReference type="Pfam" id="PF00326">
    <property type="entry name" value="Peptidase_S9"/>
    <property type="match status" value="1"/>
</dbReference>
<keyword evidence="6" id="KW-1133">Transmembrane helix</keyword>
<keyword evidence="4" id="KW-0378">Hydrolase</keyword>
<dbReference type="AlphaFoldDB" id="A0AAX7SM04"/>
<dbReference type="GeneTree" id="ENSGT00940000163944"/>
<keyword evidence="10" id="KW-1185">Reference proteome</keyword>
<feature type="transmembrane region" description="Helical" evidence="6">
    <location>
        <begin position="335"/>
        <end position="359"/>
    </location>
</feature>
<dbReference type="SUPFAM" id="SSF82171">
    <property type="entry name" value="DPP6 N-terminal domain-like"/>
    <property type="match status" value="1"/>
</dbReference>
<name>A0AAX7SM04_ASTCA</name>
<dbReference type="Gene3D" id="2.140.10.30">
    <property type="entry name" value="Dipeptidylpeptidase IV, N-terminal domain"/>
    <property type="match status" value="1"/>
</dbReference>
<evidence type="ECO:0000313" key="9">
    <source>
        <dbReference type="Ensembl" id="ENSACLP00000045502.1"/>
    </source>
</evidence>
<comment type="subcellular location">
    <subcellularLocation>
        <location evidence="1">Cell projection</location>
        <location evidence="1">Invadopodium membrane</location>
        <topology evidence="1">Single-pass type II membrane protein</topology>
    </subcellularLocation>
    <subcellularLocation>
        <location evidence="2">Cell projection</location>
        <location evidence="2">Lamellipodium membrane</location>
        <topology evidence="2">Single-pass type II membrane protein</topology>
    </subcellularLocation>
</comment>
<evidence type="ECO:0000259" key="7">
    <source>
        <dbReference type="Pfam" id="PF00326"/>
    </source>
</evidence>